<feature type="transmembrane region" description="Helical" evidence="1">
    <location>
        <begin position="327"/>
        <end position="348"/>
    </location>
</feature>
<sequence length="494" mass="56690">MDFQIERKPSLRWLFIGSLVIGLIGDYLFYGKDFGISYPLFVLCLYGLFFWQARERIHLRFSQDQAFAWLLTLPTFLLALTFFLYDNLFFHLLNFMIVPFLLVAQTMLLSRRYKREWHSFGFFGEIVEMVMYHTLRHTRIPFVLLSRRIRSRVDGTKYRMAKKVLTGIGISLPLLLVVLTLLSQADGVFGHFLEEIPRMLFDWDSAEALFRLVLIGSVALVSFGYLYSSLGPGQHDVAAAPVIREEKKIAWDGVIVVTILTIINVVYAAFTVIQISYLFGGAQTALPDGMTYAEYAKKGFNELVVVTIINFILLVSSMYLVSREKPLTYRIVQVLLSLLTVCTSFMLYSAYFRLSLYQEAYGYTYSRLLAHAFMVFLFVLFAIALLRIWRSGFSLPKYYGIAAIAAYVIVNYLNIDVVIAENNIQRYHETGEIDTEYLAGLSSDAVPVIMTLAQDKSVGESVMQQIREKVEDLEEESDWQSFNLARSRAQAYVE</sequence>
<evidence type="ECO:0000256" key="1">
    <source>
        <dbReference type="SAM" id="Phobius"/>
    </source>
</evidence>
<reference evidence="2 3" key="1">
    <citation type="submission" date="2023-09" db="EMBL/GenBank/DDBJ databases">
        <title>Complete Genome and Methylome dissection of Bacillus brevis NEB573 original source of BbsI restriction endonuclease.</title>
        <authorList>
            <person name="Fomenkov A."/>
            <person name="Roberts R.D."/>
        </authorList>
    </citation>
    <scope>NUCLEOTIDE SEQUENCE [LARGE SCALE GENOMIC DNA]</scope>
    <source>
        <strain evidence="2 3">NEB573</strain>
    </source>
</reference>
<gene>
    <name evidence="2" type="ORF">RGB73_25150</name>
</gene>
<proteinExistence type="predicted"/>
<protein>
    <submittedName>
        <fullName evidence="2">DUF4173 domain-containing protein</fullName>
    </submittedName>
</protein>
<evidence type="ECO:0000313" key="3">
    <source>
        <dbReference type="Proteomes" id="UP001256827"/>
    </source>
</evidence>
<name>A0ABY9T1I4_BREBE</name>
<keyword evidence="1" id="KW-0472">Membrane</keyword>
<feature type="transmembrane region" description="Helical" evidence="1">
    <location>
        <begin position="164"/>
        <end position="183"/>
    </location>
</feature>
<dbReference type="EMBL" id="CP134050">
    <property type="protein sequence ID" value="WNC13936.1"/>
    <property type="molecule type" value="Genomic_DNA"/>
</dbReference>
<feature type="transmembrane region" description="Helical" evidence="1">
    <location>
        <begin position="12"/>
        <end position="30"/>
    </location>
</feature>
<dbReference type="Pfam" id="PF13687">
    <property type="entry name" value="DUF4153"/>
    <property type="match status" value="1"/>
</dbReference>
<keyword evidence="1" id="KW-1133">Transmembrane helix</keyword>
<keyword evidence="3" id="KW-1185">Reference proteome</keyword>
<feature type="transmembrane region" description="Helical" evidence="1">
    <location>
        <begin position="398"/>
        <end position="415"/>
    </location>
</feature>
<feature type="transmembrane region" description="Helical" evidence="1">
    <location>
        <begin position="66"/>
        <end position="85"/>
    </location>
</feature>
<feature type="transmembrane region" description="Helical" evidence="1">
    <location>
        <begin position="208"/>
        <end position="228"/>
    </location>
</feature>
<feature type="transmembrane region" description="Helical" evidence="1">
    <location>
        <begin position="249"/>
        <end position="279"/>
    </location>
</feature>
<dbReference type="InterPro" id="IPR025291">
    <property type="entry name" value="DUF4153"/>
</dbReference>
<dbReference type="RefSeq" id="WP_310765690.1">
    <property type="nucleotide sequence ID" value="NZ_CP134050.1"/>
</dbReference>
<accession>A0ABY9T1I4</accession>
<feature type="transmembrane region" description="Helical" evidence="1">
    <location>
        <begin position="91"/>
        <end position="109"/>
    </location>
</feature>
<dbReference type="Proteomes" id="UP001256827">
    <property type="component" value="Chromosome"/>
</dbReference>
<feature type="transmembrane region" description="Helical" evidence="1">
    <location>
        <begin position="36"/>
        <end position="54"/>
    </location>
</feature>
<feature type="transmembrane region" description="Helical" evidence="1">
    <location>
        <begin position="368"/>
        <end position="386"/>
    </location>
</feature>
<feature type="transmembrane region" description="Helical" evidence="1">
    <location>
        <begin position="299"/>
        <end position="320"/>
    </location>
</feature>
<keyword evidence="1" id="KW-0812">Transmembrane</keyword>
<evidence type="ECO:0000313" key="2">
    <source>
        <dbReference type="EMBL" id="WNC13936.1"/>
    </source>
</evidence>
<organism evidence="2 3">
    <name type="scientific">Brevibacillus brevis</name>
    <name type="common">Bacillus brevis</name>
    <dbReference type="NCBI Taxonomy" id="1393"/>
    <lineage>
        <taxon>Bacteria</taxon>
        <taxon>Bacillati</taxon>
        <taxon>Bacillota</taxon>
        <taxon>Bacilli</taxon>
        <taxon>Bacillales</taxon>
        <taxon>Paenibacillaceae</taxon>
        <taxon>Brevibacillus</taxon>
    </lineage>
</organism>